<comment type="caution">
    <text evidence="1">The sequence shown here is derived from an EMBL/GenBank/DDBJ whole genome shotgun (WGS) entry which is preliminary data.</text>
</comment>
<dbReference type="STRING" id="1763538.LPB68_20975"/>
<evidence type="ECO:0008006" key="3">
    <source>
        <dbReference type="Google" id="ProtNLM"/>
    </source>
</evidence>
<dbReference type="Proteomes" id="UP000077134">
    <property type="component" value="Unassembled WGS sequence"/>
</dbReference>
<dbReference type="AlphaFoldDB" id="A0A167FGC1"/>
<name>A0A167FGC1_9BACL</name>
<accession>A0A167FGC1</accession>
<protein>
    <recommendedName>
        <fullName evidence="3">Amphi-Trp domain-containing protein</fullName>
    </recommendedName>
</protein>
<dbReference type="KEGG" id="pcx:LPB68_20975"/>
<gene>
    <name evidence="1" type="ORF">PNBC_03765</name>
</gene>
<dbReference type="RefSeq" id="WP_068655324.1">
    <property type="nucleotide sequence ID" value="NZ_CP017770.1"/>
</dbReference>
<proteinExistence type="predicted"/>
<sequence length="68" mass="7819">MKIEEEYVGRGPEFASLLRSIADRIDGNNLTVRGNPVILPEQDLEYKINLKTDLGKNKFNISIEWLDK</sequence>
<dbReference type="EMBL" id="LSFN01000005">
    <property type="protein sequence ID" value="OAB76532.1"/>
    <property type="molecule type" value="Genomic_DNA"/>
</dbReference>
<evidence type="ECO:0000313" key="2">
    <source>
        <dbReference type="Proteomes" id="UP000077134"/>
    </source>
</evidence>
<dbReference type="OrthoDB" id="2626596at2"/>
<keyword evidence="2" id="KW-1185">Reference proteome</keyword>
<organism evidence="1 2">
    <name type="scientific">Paenibacillus crassostreae</name>
    <dbReference type="NCBI Taxonomy" id="1763538"/>
    <lineage>
        <taxon>Bacteria</taxon>
        <taxon>Bacillati</taxon>
        <taxon>Bacillota</taxon>
        <taxon>Bacilli</taxon>
        <taxon>Bacillales</taxon>
        <taxon>Paenibacillaceae</taxon>
        <taxon>Paenibacillus</taxon>
    </lineage>
</organism>
<reference evidence="1 2" key="1">
    <citation type="submission" date="2016-02" db="EMBL/GenBank/DDBJ databases">
        <title>Paenibacillus sp. LPB0068, isolated from Crassostrea gigas.</title>
        <authorList>
            <person name="Shin S.-K."/>
            <person name="Yi H."/>
        </authorList>
    </citation>
    <scope>NUCLEOTIDE SEQUENCE [LARGE SCALE GENOMIC DNA]</scope>
    <source>
        <strain evidence="1 2">LPB0068</strain>
    </source>
</reference>
<evidence type="ECO:0000313" key="1">
    <source>
        <dbReference type="EMBL" id="OAB76532.1"/>
    </source>
</evidence>